<accession>A0A0R1S4B5</accession>
<evidence type="ECO:0000256" key="3">
    <source>
        <dbReference type="ARBA" id="ARBA00023002"/>
    </source>
</evidence>
<dbReference type="RefSeq" id="WP_057866229.1">
    <property type="nucleotide sequence ID" value="NZ_AZEY01000108.1"/>
</dbReference>
<dbReference type="PATRIC" id="fig|1423739.3.peg.2028"/>
<dbReference type="NCBIfam" id="TIGR00715">
    <property type="entry name" value="precor6x_red"/>
    <property type="match status" value="1"/>
</dbReference>
<dbReference type="EMBL" id="AZEY01000108">
    <property type="protein sequence ID" value="KRL62436.1"/>
    <property type="molecule type" value="Genomic_DNA"/>
</dbReference>
<sequence length="251" mass="28189">MILLLGGTSESLEIADYLNSYDLPFILSVTTDYGADLAHQHAKYVSEGPLLPDQFHDFFKKYQIDLIIDATHPFARMISTHIIQAAQEQMIRYIRFERPDSLPKSPYLELMPDLDHVVDYLKKRTGIVYLSTGSKTAPEYAARLGVERLHVRVLPTTRVMTLLTKAGFEANQIDAIQGPFSTALNVELIKRTNAVAVVTKESGRAGGVQEKIAASQQLKIPCLVIKRPAIAYPEVVSTIKELDHQLEINWR</sequence>
<dbReference type="InterPro" id="IPR003723">
    <property type="entry name" value="Precorrin-6x_reduct"/>
</dbReference>
<organism evidence="4 5">
    <name type="scientific">Lentilactobacillus diolivorans DSM 14421</name>
    <dbReference type="NCBI Taxonomy" id="1423739"/>
    <lineage>
        <taxon>Bacteria</taxon>
        <taxon>Bacillati</taxon>
        <taxon>Bacillota</taxon>
        <taxon>Bacilli</taxon>
        <taxon>Lactobacillales</taxon>
        <taxon>Lactobacillaceae</taxon>
        <taxon>Lentilactobacillus</taxon>
    </lineage>
</organism>
<comment type="caution">
    <text evidence="4">The sequence shown here is derived from an EMBL/GenBank/DDBJ whole genome shotgun (WGS) entry which is preliminary data.</text>
</comment>
<dbReference type="UniPathway" id="UPA00148"/>
<gene>
    <name evidence="4" type="ORF">FC85_GL001944</name>
</gene>
<dbReference type="Proteomes" id="UP000052013">
    <property type="component" value="Unassembled WGS sequence"/>
</dbReference>
<evidence type="ECO:0000256" key="1">
    <source>
        <dbReference type="ARBA" id="ARBA00004953"/>
    </source>
</evidence>
<keyword evidence="3" id="KW-0560">Oxidoreductase</keyword>
<evidence type="ECO:0000313" key="5">
    <source>
        <dbReference type="Proteomes" id="UP000052013"/>
    </source>
</evidence>
<dbReference type="Pfam" id="PF02571">
    <property type="entry name" value="CbiJ"/>
    <property type="match status" value="1"/>
</dbReference>
<dbReference type="GO" id="GO:0016994">
    <property type="term" value="F:precorrin-6A reductase activity"/>
    <property type="evidence" value="ECO:0007669"/>
    <property type="project" value="InterPro"/>
</dbReference>
<dbReference type="STRING" id="1423739.FC85_GL001944"/>
<reference evidence="4 5" key="1">
    <citation type="journal article" date="2015" name="Genome Announc.">
        <title>Expanding the biotechnology potential of lactobacilli through comparative genomics of 213 strains and associated genera.</title>
        <authorList>
            <person name="Sun Z."/>
            <person name="Harris H.M."/>
            <person name="McCann A."/>
            <person name="Guo C."/>
            <person name="Argimon S."/>
            <person name="Zhang W."/>
            <person name="Yang X."/>
            <person name="Jeffery I.B."/>
            <person name="Cooney J.C."/>
            <person name="Kagawa T.F."/>
            <person name="Liu W."/>
            <person name="Song Y."/>
            <person name="Salvetti E."/>
            <person name="Wrobel A."/>
            <person name="Rasinkangas P."/>
            <person name="Parkhill J."/>
            <person name="Rea M.C."/>
            <person name="O'Sullivan O."/>
            <person name="Ritari J."/>
            <person name="Douillard F.P."/>
            <person name="Paul Ross R."/>
            <person name="Yang R."/>
            <person name="Briner A.E."/>
            <person name="Felis G.E."/>
            <person name="de Vos W.M."/>
            <person name="Barrangou R."/>
            <person name="Klaenhammer T.R."/>
            <person name="Caufield P.W."/>
            <person name="Cui Y."/>
            <person name="Zhang H."/>
            <person name="O'Toole P.W."/>
        </authorList>
    </citation>
    <scope>NUCLEOTIDE SEQUENCE [LARGE SCALE GENOMIC DNA]</scope>
    <source>
        <strain evidence="4 5">DSM 14421</strain>
    </source>
</reference>
<comment type="pathway">
    <text evidence="1">Cofactor biosynthesis; adenosylcobalamin biosynthesis.</text>
</comment>
<protein>
    <submittedName>
        <fullName evidence="4">Precorrin-6A reductase</fullName>
    </submittedName>
</protein>
<dbReference type="PANTHER" id="PTHR36925">
    <property type="entry name" value="COBALT-PRECORRIN-6A REDUCTASE"/>
    <property type="match status" value="1"/>
</dbReference>
<keyword evidence="2" id="KW-0169">Cobalamin biosynthesis</keyword>
<evidence type="ECO:0000313" key="4">
    <source>
        <dbReference type="EMBL" id="KRL62436.1"/>
    </source>
</evidence>
<dbReference type="AlphaFoldDB" id="A0A0R1S4B5"/>
<dbReference type="PROSITE" id="PS51014">
    <property type="entry name" value="COBK_CBIJ"/>
    <property type="match status" value="1"/>
</dbReference>
<proteinExistence type="predicted"/>
<evidence type="ECO:0000256" key="2">
    <source>
        <dbReference type="ARBA" id="ARBA00022573"/>
    </source>
</evidence>
<dbReference type="GO" id="GO:0009236">
    <property type="term" value="P:cobalamin biosynthetic process"/>
    <property type="evidence" value="ECO:0007669"/>
    <property type="project" value="UniProtKB-UniPathway"/>
</dbReference>
<dbReference type="PANTHER" id="PTHR36925:SF1">
    <property type="entry name" value="COBALT-PRECORRIN-6A REDUCTASE"/>
    <property type="match status" value="1"/>
</dbReference>
<name>A0A0R1S4B5_9LACO</name>